<dbReference type="PANTHER" id="PTHR43640">
    <property type="entry name" value="OS07G0260300 PROTEIN"/>
    <property type="match status" value="1"/>
</dbReference>
<dbReference type="AlphaFoldDB" id="A0A1H0GNN0"/>
<dbReference type="PANTHER" id="PTHR43640:SF1">
    <property type="entry name" value="THIOREDOXIN-DEPENDENT PEROXIREDOXIN"/>
    <property type="match status" value="1"/>
</dbReference>
<evidence type="ECO:0000259" key="1">
    <source>
        <dbReference type="Pfam" id="PF00578"/>
    </source>
</evidence>
<dbReference type="GO" id="GO:0016491">
    <property type="term" value="F:oxidoreductase activity"/>
    <property type="evidence" value="ECO:0007669"/>
    <property type="project" value="InterPro"/>
</dbReference>
<dbReference type="Proteomes" id="UP000183200">
    <property type="component" value="Unassembled WGS sequence"/>
</dbReference>
<dbReference type="SUPFAM" id="SSF52833">
    <property type="entry name" value="Thioredoxin-like"/>
    <property type="match status" value="1"/>
</dbReference>
<dbReference type="InterPro" id="IPR000866">
    <property type="entry name" value="AhpC/TSA"/>
</dbReference>
<dbReference type="Pfam" id="PF00578">
    <property type="entry name" value="AhpC-TSA"/>
    <property type="match status" value="1"/>
</dbReference>
<dbReference type="GO" id="GO:0016209">
    <property type="term" value="F:antioxidant activity"/>
    <property type="evidence" value="ECO:0007669"/>
    <property type="project" value="InterPro"/>
</dbReference>
<dbReference type="InterPro" id="IPR036249">
    <property type="entry name" value="Thioredoxin-like_sf"/>
</dbReference>
<accession>A0A1H0GNN0</accession>
<protein>
    <submittedName>
        <fullName evidence="2">AhpC/TSA family protein</fullName>
    </submittedName>
</protein>
<dbReference type="EMBL" id="FNGY01000011">
    <property type="protein sequence ID" value="SDO08505.1"/>
    <property type="molecule type" value="Genomic_DNA"/>
</dbReference>
<proteinExistence type="predicted"/>
<sequence length="181" mass="20337">MLLLAISVNGQLKTISWKKMSGITLLNNAGKTETISQTRVIVLVFLSPECPLCRNYIQVLNTLQKKHTEVQIFGIFPGTAYTAKQINDFQKEYKVSFNLLIDRKKELTHYLKATTTPESILISKLGAIPYRGLIDNWASGLGQKRKVTTEKFLENAIEDVLNQRIPATSQTKPIGCLINDI</sequence>
<evidence type="ECO:0000313" key="2">
    <source>
        <dbReference type="EMBL" id="SDO08505.1"/>
    </source>
</evidence>
<feature type="domain" description="Alkyl hydroperoxide reductase subunit C/ Thiol specific antioxidant" evidence="1">
    <location>
        <begin position="23"/>
        <end position="130"/>
    </location>
</feature>
<gene>
    <name evidence="2" type="ORF">SAMN05421820_111200</name>
</gene>
<reference evidence="3" key="1">
    <citation type="submission" date="2016-10" db="EMBL/GenBank/DDBJ databases">
        <authorList>
            <person name="Varghese N."/>
            <person name="Submissions S."/>
        </authorList>
    </citation>
    <scope>NUCLEOTIDE SEQUENCE [LARGE SCALE GENOMIC DNA]</scope>
    <source>
        <strain evidence="3">DSM 19110</strain>
    </source>
</reference>
<keyword evidence="3" id="KW-1185">Reference proteome</keyword>
<dbReference type="Gene3D" id="3.40.30.10">
    <property type="entry name" value="Glutaredoxin"/>
    <property type="match status" value="1"/>
</dbReference>
<dbReference type="InterPro" id="IPR047262">
    <property type="entry name" value="PRX-like1"/>
</dbReference>
<organism evidence="2 3">
    <name type="scientific">Pedobacter steynii</name>
    <dbReference type="NCBI Taxonomy" id="430522"/>
    <lineage>
        <taxon>Bacteria</taxon>
        <taxon>Pseudomonadati</taxon>
        <taxon>Bacteroidota</taxon>
        <taxon>Sphingobacteriia</taxon>
        <taxon>Sphingobacteriales</taxon>
        <taxon>Sphingobacteriaceae</taxon>
        <taxon>Pedobacter</taxon>
    </lineage>
</organism>
<evidence type="ECO:0000313" key="3">
    <source>
        <dbReference type="Proteomes" id="UP000183200"/>
    </source>
</evidence>
<name>A0A1H0GNN0_9SPHI</name>